<keyword evidence="3" id="KW-0732">Signal</keyword>
<feature type="region of interest" description="Disordered" evidence="1">
    <location>
        <begin position="725"/>
        <end position="750"/>
    </location>
</feature>
<organism evidence="4 5">
    <name type="scientific">Exophiala sideris</name>
    <dbReference type="NCBI Taxonomy" id="1016849"/>
    <lineage>
        <taxon>Eukaryota</taxon>
        <taxon>Fungi</taxon>
        <taxon>Dikarya</taxon>
        <taxon>Ascomycota</taxon>
        <taxon>Pezizomycotina</taxon>
        <taxon>Eurotiomycetes</taxon>
        <taxon>Chaetothyriomycetidae</taxon>
        <taxon>Chaetothyriales</taxon>
        <taxon>Herpotrichiellaceae</taxon>
        <taxon>Exophiala</taxon>
    </lineage>
</organism>
<accession>A0A0D1YYU1</accession>
<dbReference type="Proteomes" id="UP000053599">
    <property type="component" value="Unassembled WGS sequence"/>
</dbReference>
<name>A0A0D1YYU1_9EURO</name>
<evidence type="ECO:0000313" key="5">
    <source>
        <dbReference type="Proteomes" id="UP000053599"/>
    </source>
</evidence>
<evidence type="ECO:0000256" key="1">
    <source>
        <dbReference type="SAM" id="MobiDB-lite"/>
    </source>
</evidence>
<dbReference type="OrthoDB" id="3034003at2759"/>
<feature type="chain" id="PRO_5002237422" evidence="3">
    <location>
        <begin position="20"/>
        <end position="750"/>
    </location>
</feature>
<sequence length="750" mass="82813">MSIVTTMTMLCLIVAGFLTSKPIYEELVPTKGLHDIDFVSAPDTSYYGIATLDRQTITRRCGWEEWMDCPHSLYNDSTVRSEYVNHTVVNSTIPGVTQDLFTSGTKLGTVSSLLDIEFRAYNLDNNQYIDNNATRPVGRLEVLPSVILDSTYHIVEGLIIDSFAGGVGFRNHTVPAGLELGATWTEDILWVVPETKCTNTNLSLHFSVNNNVSVSMSGTDGYLRDDGGFSEISSVLPVPRWNEGDTWKNVTSVPQLKQGADILAWWNNQFTAQALNLTESAKGAIYRGQLNTFGALSEPGAIKISSMDGQFLDDIYYDDKTALAEQFKNYESAAYHRVTGIRCSGYYDDDQSIDGKSFMQCGYLYTIPRPENEGIGQSWRPDPGSAWSQDLYTCASSVSATIKEVTFNTSGSTSLVALQVLDVKDKAYSNTTGMPIWGIESVNSSAYKVWDVYKFWGLVDDTATQSPDVVAQIAPKMYLPAAVRGPTLGSHMYDSFAGGAVFTAAWNSIYAWAAAFSDVNALSLPNYSGKYNYGLTLKWRQLSGSAENAETLLNLIWTDLVAFSVVGTRTGFENMGETSSVIDRQPGNVGIRRVCKYQRSIKYEDIRYAIPAFIVGGILVIAFSITLVMCCVQRQAWRALRHYMNQTSMGRAMLQSEGDEFNAYASTNEWAREARDITLKVPDFRQEQKKGSYVPANIKMTSTTSVSEGGTARSRESSVHLGHVAGVTNQGNGSPDEESFLQEHERHSSY</sequence>
<dbReference type="STRING" id="1016849.A0A0D1YYU1"/>
<dbReference type="EMBL" id="KN846951">
    <property type="protein sequence ID" value="KIV86689.1"/>
    <property type="molecule type" value="Genomic_DNA"/>
</dbReference>
<proteinExistence type="predicted"/>
<protein>
    <submittedName>
        <fullName evidence="4">Uncharacterized protein</fullName>
    </submittedName>
</protein>
<keyword evidence="2" id="KW-1133">Transmembrane helix</keyword>
<reference evidence="4 5" key="1">
    <citation type="submission" date="2015-01" db="EMBL/GenBank/DDBJ databases">
        <title>The Genome Sequence of Exophiala sideris CBS121828.</title>
        <authorList>
            <consortium name="The Broad Institute Genomics Platform"/>
            <person name="Cuomo C."/>
            <person name="de Hoog S."/>
            <person name="Gorbushina A."/>
            <person name="Stielow B."/>
            <person name="Teixiera M."/>
            <person name="Abouelleil A."/>
            <person name="Chapman S.B."/>
            <person name="Priest M."/>
            <person name="Young S.K."/>
            <person name="Wortman J."/>
            <person name="Nusbaum C."/>
            <person name="Birren B."/>
        </authorList>
    </citation>
    <scope>NUCLEOTIDE SEQUENCE [LARGE SCALE GENOMIC DNA]</scope>
    <source>
        <strain evidence="4 5">CBS 121828</strain>
    </source>
</reference>
<feature type="transmembrane region" description="Helical" evidence="2">
    <location>
        <begin position="608"/>
        <end position="632"/>
    </location>
</feature>
<evidence type="ECO:0000256" key="3">
    <source>
        <dbReference type="SAM" id="SignalP"/>
    </source>
</evidence>
<feature type="signal peptide" evidence="3">
    <location>
        <begin position="1"/>
        <end position="19"/>
    </location>
</feature>
<feature type="compositionally biased region" description="Basic and acidic residues" evidence="1">
    <location>
        <begin position="741"/>
        <end position="750"/>
    </location>
</feature>
<gene>
    <name evidence="4" type="ORF">PV11_02287</name>
</gene>
<evidence type="ECO:0000313" key="4">
    <source>
        <dbReference type="EMBL" id="KIV86689.1"/>
    </source>
</evidence>
<evidence type="ECO:0000256" key="2">
    <source>
        <dbReference type="SAM" id="Phobius"/>
    </source>
</evidence>
<keyword evidence="2" id="KW-0812">Transmembrane</keyword>
<dbReference type="HOGENOM" id="CLU_009663_0_0_1"/>
<keyword evidence="2" id="KW-0472">Membrane</keyword>
<dbReference type="AlphaFoldDB" id="A0A0D1YYU1"/>